<keyword evidence="4 7" id="KW-1133">Transmembrane helix</keyword>
<reference evidence="8 9" key="1">
    <citation type="submission" date="2024-02" db="EMBL/GenBank/DDBJ databases">
        <title>Bacteria isolated from the canopy kelp, Nereocystis luetkeana.</title>
        <authorList>
            <person name="Pfister C.A."/>
            <person name="Younker I.T."/>
            <person name="Light S.H."/>
        </authorList>
    </citation>
    <scope>NUCLEOTIDE SEQUENCE [LARGE SCALE GENOMIC DNA]</scope>
    <source>
        <strain evidence="8 9">TI.5.07</strain>
    </source>
</reference>
<feature type="transmembrane region" description="Helical" evidence="7">
    <location>
        <begin position="194"/>
        <end position="217"/>
    </location>
</feature>
<evidence type="ECO:0000256" key="4">
    <source>
        <dbReference type="ARBA" id="ARBA00022989"/>
    </source>
</evidence>
<gene>
    <name evidence="8" type="ORF">V6243_03060</name>
</gene>
<feature type="transmembrane region" description="Helical" evidence="7">
    <location>
        <begin position="87"/>
        <end position="105"/>
    </location>
</feature>
<evidence type="ECO:0000256" key="2">
    <source>
        <dbReference type="ARBA" id="ARBA00009773"/>
    </source>
</evidence>
<comment type="similarity">
    <text evidence="2">Belongs to the autoinducer-2 exporter (AI-2E) (TC 2.A.86) family.</text>
</comment>
<evidence type="ECO:0000313" key="9">
    <source>
        <dbReference type="Proteomes" id="UP001378242"/>
    </source>
</evidence>
<organism evidence="8 9">
    <name type="scientific">Cobetia marina</name>
    <name type="common">Deleya marina</name>
    <dbReference type="NCBI Taxonomy" id="28258"/>
    <lineage>
        <taxon>Bacteria</taxon>
        <taxon>Pseudomonadati</taxon>
        <taxon>Pseudomonadota</taxon>
        <taxon>Gammaproteobacteria</taxon>
        <taxon>Oceanospirillales</taxon>
        <taxon>Halomonadaceae</taxon>
        <taxon>Cobetia</taxon>
    </lineage>
</organism>
<comment type="subcellular location">
    <subcellularLocation>
        <location evidence="1">Membrane</location>
        <topology evidence="1">Multi-pass membrane protein</topology>
    </subcellularLocation>
</comment>
<dbReference type="EMBL" id="JBAKAP010000002">
    <property type="protein sequence ID" value="MEL0615796.1"/>
    <property type="molecule type" value="Genomic_DNA"/>
</dbReference>
<dbReference type="PANTHER" id="PTHR21716:SF64">
    <property type="entry name" value="AI-2 TRANSPORT PROTEIN TQSA"/>
    <property type="match status" value="1"/>
</dbReference>
<accession>A0ABU9GBF2</accession>
<evidence type="ECO:0000256" key="7">
    <source>
        <dbReference type="SAM" id="Phobius"/>
    </source>
</evidence>
<evidence type="ECO:0000256" key="5">
    <source>
        <dbReference type="ARBA" id="ARBA00023136"/>
    </source>
</evidence>
<dbReference type="Pfam" id="PF01594">
    <property type="entry name" value="AI-2E_transport"/>
    <property type="match status" value="1"/>
</dbReference>
<feature type="transmembrane region" description="Helical" evidence="7">
    <location>
        <begin position="117"/>
        <end position="138"/>
    </location>
</feature>
<keyword evidence="5 7" id="KW-0472">Membrane</keyword>
<proteinExistence type="inferred from homology"/>
<dbReference type="Proteomes" id="UP001378242">
    <property type="component" value="Unassembled WGS sequence"/>
</dbReference>
<feature type="transmembrane region" description="Helical" evidence="7">
    <location>
        <begin position="317"/>
        <end position="335"/>
    </location>
</feature>
<dbReference type="RefSeq" id="WP_254696415.1">
    <property type="nucleotide sequence ID" value="NZ_CP047970.1"/>
</dbReference>
<evidence type="ECO:0000313" key="8">
    <source>
        <dbReference type="EMBL" id="MEL0615796.1"/>
    </source>
</evidence>
<dbReference type="InterPro" id="IPR002549">
    <property type="entry name" value="AI-2E-like"/>
</dbReference>
<keyword evidence="9" id="KW-1185">Reference proteome</keyword>
<evidence type="ECO:0000256" key="6">
    <source>
        <dbReference type="SAM" id="MobiDB-lite"/>
    </source>
</evidence>
<feature type="transmembrane region" description="Helical" evidence="7">
    <location>
        <begin position="347"/>
        <end position="369"/>
    </location>
</feature>
<dbReference type="PANTHER" id="PTHR21716">
    <property type="entry name" value="TRANSMEMBRANE PROTEIN"/>
    <property type="match status" value="1"/>
</dbReference>
<evidence type="ECO:0000256" key="3">
    <source>
        <dbReference type="ARBA" id="ARBA00022692"/>
    </source>
</evidence>
<evidence type="ECO:0000256" key="1">
    <source>
        <dbReference type="ARBA" id="ARBA00004141"/>
    </source>
</evidence>
<feature type="transmembrane region" description="Helical" evidence="7">
    <location>
        <begin position="256"/>
        <end position="283"/>
    </location>
</feature>
<feature type="transmembrane region" description="Helical" evidence="7">
    <location>
        <begin position="61"/>
        <end position="81"/>
    </location>
</feature>
<keyword evidence="3 7" id="KW-0812">Transmembrane</keyword>
<feature type="region of interest" description="Disordered" evidence="6">
    <location>
        <begin position="1"/>
        <end position="49"/>
    </location>
</feature>
<comment type="caution">
    <text evidence="8">The sequence shown here is derived from an EMBL/GenBank/DDBJ whole genome shotgun (WGS) entry which is preliminary data.</text>
</comment>
<name>A0ABU9GBF2_COBMA</name>
<sequence>MPSSEGGDDAHDMMVGEPSGVSEGTSAEEAVARMQVPRDERQQEALELSGRSRHVPKVRKALEIHPLLVGMAALVVIIGGLKMAADLVVPLLMAVFVAAVCDAPVRWLARHGIGQRFGVPIVILTVCILFSSLAALLVSRFTLFSDEMPKLEESLREQYQSMLEWLAGHGVSIAPARFSELVDPASLTQWVPNLLTGLGGLLSSSVIIVLTATFLLYEALSLRDKLITTLRSPHVSLRRFTLFSLTLRRYLAVKTLISLVTGALVGISCLALDVEFAFLWATLAFCLNYIPNIGSALAAVPAVLLTLVMPEGGAVKALMLGGCYLAINFILGNMIEPRVMGRTLGLSTLAAFLSLVVWGWVFGPVGMLLSVPITMTLKIAFDSHPGTRWAARLLGPSARRIRRRRRMAEE</sequence>
<protein>
    <submittedName>
        <fullName evidence="8">AI-2E family transporter</fullName>
    </submittedName>
</protein>